<organism evidence="1 2">
    <name type="scientific">Sphingomonas qilianensis</name>
    <dbReference type="NCBI Taxonomy" id="1736690"/>
    <lineage>
        <taxon>Bacteria</taxon>
        <taxon>Pseudomonadati</taxon>
        <taxon>Pseudomonadota</taxon>
        <taxon>Alphaproteobacteria</taxon>
        <taxon>Sphingomonadales</taxon>
        <taxon>Sphingomonadaceae</taxon>
        <taxon>Sphingomonas</taxon>
    </lineage>
</organism>
<protein>
    <recommendedName>
        <fullName evidence="3">Alginate export domain-containing protein</fullName>
    </recommendedName>
</protein>
<dbReference type="RefSeq" id="WP_345863495.1">
    <property type="nucleotide sequence ID" value="NZ_JBDIMF010000001.1"/>
</dbReference>
<proteinExistence type="predicted"/>
<comment type="caution">
    <text evidence="1">The sequence shown here is derived from an EMBL/GenBank/DDBJ whole genome shotgun (WGS) entry which is preliminary data.</text>
</comment>
<dbReference type="Proteomes" id="UP001404104">
    <property type="component" value="Unassembled WGS sequence"/>
</dbReference>
<reference evidence="1 2" key="1">
    <citation type="submission" date="2024-05" db="EMBL/GenBank/DDBJ databases">
        <authorList>
            <person name="Liu Q."/>
            <person name="Xin Y.-H."/>
        </authorList>
    </citation>
    <scope>NUCLEOTIDE SEQUENCE [LARGE SCALE GENOMIC DNA]</scope>
    <source>
        <strain evidence="1 2">CGMCC 1.15349</strain>
    </source>
</reference>
<evidence type="ECO:0000313" key="1">
    <source>
        <dbReference type="EMBL" id="MEN2785857.1"/>
    </source>
</evidence>
<dbReference type="SUPFAM" id="SSF56935">
    <property type="entry name" value="Porins"/>
    <property type="match status" value="1"/>
</dbReference>
<name>A0ABU9XPV7_9SPHN</name>
<dbReference type="EMBL" id="JBDIMF010000001">
    <property type="protein sequence ID" value="MEN2785857.1"/>
    <property type="molecule type" value="Genomic_DNA"/>
</dbReference>
<evidence type="ECO:0000313" key="2">
    <source>
        <dbReference type="Proteomes" id="UP001404104"/>
    </source>
</evidence>
<sequence length="401" mass="43506">MDHAAMGHDMAAMPGMSMSMAMGQTGYAAGSGTSRLPANEGMMRGVMLHPGDWMLMLHGYVWGAYTDQGGPRGDNMAVVQSMGMITAQRPLGDGARLQLQTMLSLEPLMGARGYPNLFATGEAANGRPLIDRQHPHDLFMELSARVDVDIARDTSLFLYAGPVGEPALGPSAFMHRKSAQYQPLSPITHHWFDSTHITYGVVTAGIAAPTFQLEASAFRGREPDERRWGIETPRLDSWSVRGTWTPSPAWAVQASYGWLKSPEELEPEGNERRTTASVNYATGALTTTFAFSNKDKGPGRTLTAWLGEVNYDLSARHSVFGRVENVANDELFPDDDDPLHHQRFRVTKLEGGYAYRMPIAGPVGLAVGGAVGTYVLPAALDAAYGKVPVSFTLFAKLMLGQ</sequence>
<evidence type="ECO:0008006" key="3">
    <source>
        <dbReference type="Google" id="ProtNLM"/>
    </source>
</evidence>
<keyword evidence="2" id="KW-1185">Reference proteome</keyword>
<accession>A0ABU9XPV7</accession>
<gene>
    <name evidence="1" type="ORF">ABC969_05410</name>
</gene>